<dbReference type="Proteomes" id="UP000006048">
    <property type="component" value="Chromosome"/>
</dbReference>
<dbReference type="PANTHER" id="PTHR33755:SF5">
    <property type="entry name" value="TYPE II TOXIN-ANTITOXIN SYSTEM RELE_PARE FAMILY TOXIN"/>
    <property type="match status" value="1"/>
</dbReference>
<evidence type="ECO:0000256" key="1">
    <source>
        <dbReference type="ARBA" id="ARBA00006226"/>
    </source>
</evidence>
<evidence type="ECO:0000313" key="3">
    <source>
        <dbReference type="EMBL" id="AFM14070.1"/>
    </source>
</evidence>
<organism evidence="3 4">
    <name type="scientific">Turneriella parva (strain ATCC BAA-1111 / DSM 21527 / NCTC 11395 / H)</name>
    <name type="common">Leptospira parva</name>
    <dbReference type="NCBI Taxonomy" id="869212"/>
    <lineage>
        <taxon>Bacteria</taxon>
        <taxon>Pseudomonadati</taxon>
        <taxon>Spirochaetota</taxon>
        <taxon>Spirochaetia</taxon>
        <taxon>Leptospirales</taxon>
        <taxon>Leptospiraceae</taxon>
        <taxon>Turneriella</taxon>
    </lineage>
</organism>
<dbReference type="InterPro" id="IPR035093">
    <property type="entry name" value="RelE/ParE_toxin_dom_sf"/>
</dbReference>
<name>I4B9W3_TURPD</name>
<dbReference type="OrthoDB" id="5574284at2"/>
<dbReference type="RefSeq" id="WP_014804563.1">
    <property type="nucleotide sequence ID" value="NC_018020.1"/>
</dbReference>
<comment type="similarity">
    <text evidence="1">Belongs to the RelE toxin family.</text>
</comment>
<keyword evidence="4" id="KW-1185">Reference proteome</keyword>
<dbReference type="STRING" id="869212.Turpa_3433"/>
<dbReference type="Gene3D" id="3.30.2310.20">
    <property type="entry name" value="RelE-like"/>
    <property type="match status" value="1"/>
</dbReference>
<sequence length="98" mass="11745">MAFRIRWSEPAIQSFEAICQYIEQFSPPFARLLAREINLRVKELGQHPLMGRKVPEFPEKDYKEIIFQDYRIIYRVRGETVEIGLIWHGARVLQEPFH</sequence>
<dbReference type="SUPFAM" id="SSF143011">
    <property type="entry name" value="RelE-like"/>
    <property type="match status" value="1"/>
</dbReference>
<evidence type="ECO:0000256" key="2">
    <source>
        <dbReference type="ARBA" id="ARBA00022649"/>
    </source>
</evidence>
<gene>
    <name evidence="3" type="ordered locus">Turpa_3433</name>
</gene>
<dbReference type="HOGENOM" id="CLU_147162_4_2_12"/>
<accession>I4B9W3</accession>
<dbReference type="NCBIfam" id="TIGR02385">
    <property type="entry name" value="RelE_StbE"/>
    <property type="match status" value="1"/>
</dbReference>
<protein>
    <submittedName>
        <fullName evidence="3">Addiction module toxin, RelE/StbE family</fullName>
    </submittedName>
</protein>
<dbReference type="PANTHER" id="PTHR33755">
    <property type="entry name" value="TOXIN PARE1-RELATED"/>
    <property type="match status" value="1"/>
</dbReference>
<dbReference type="EMBL" id="CP002959">
    <property type="protein sequence ID" value="AFM14070.1"/>
    <property type="molecule type" value="Genomic_DNA"/>
</dbReference>
<dbReference type="AlphaFoldDB" id="I4B9W3"/>
<evidence type="ECO:0000313" key="4">
    <source>
        <dbReference type="Proteomes" id="UP000006048"/>
    </source>
</evidence>
<keyword evidence="2" id="KW-1277">Toxin-antitoxin system</keyword>
<dbReference type="InterPro" id="IPR051803">
    <property type="entry name" value="TA_system_RelE-like_toxin"/>
</dbReference>
<reference evidence="3 4" key="1">
    <citation type="submission" date="2012-06" db="EMBL/GenBank/DDBJ databases">
        <title>The complete chromosome of genome of Turneriella parva DSM 21527.</title>
        <authorList>
            <consortium name="US DOE Joint Genome Institute (JGI-PGF)"/>
            <person name="Lucas S."/>
            <person name="Han J."/>
            <person name="Lapidus A."/>
            <person name="Bruce D."/>
            <person name="Goodwin L."/>
            <person name="Pitluck S."/>
            <person name="Peters L."/>
            <person name="Kyrpides N."/>
            <person name="Mavromatis K."/>
            <person name="Ivanova N."/>
            <person name="Mikhailova N."/>
            <person name="Chertkov O."/>
            <person name="Detter J.C."/>
            <person name="Tapia R."/>
            <person name="Han C."/>
            <person name="Land M."/>
            <person name="Hauser L."/>
            <person name="Markowitz V."/>
            <person name="Cheng J.-F."/>
            <person name="Hugenholtz P."/>
            <person name="Woyke T."/>
            <person name="Wu D."/>
            <person name="Gronow S."/>
            <person name="Wellnitz S."/>
            <person name="Brambilla E."/>
            <person name="Klenk H.-P."/>
            <person name="Eisen J.A."/>
        </authorList>
    </citation>
    <scope>NUCLEOTIDE SEQUENCE [LARGE SCALE GENOMIC DNA]</scope>
    <source>
        <strain evidence="4">ATCC BAA-1111 / DSM 21527 / NCTC 11395 / H</strain>
    </source>
</reference>
<dbReference type="Pfam" id="PF05016">
    <property type="entry name" value="ParE_toxin"/>
    <property type="match status" value="1"/>
</dbReference>
<dbReference type="KEGG" id="tpx:Turpa_3433"/>
<dbReference type="InterPro" id="IPR007712">
    <property type="entry name" value="RelE/ParE_toxin"/>
</dbReference>
<proteinExistence type="inferred from homology"/>